<dbReference type="AlphaFoldDB" id="A0A7R6SY25"/>
<dbReference type="RefSeq" id="WP_201328524.1">
    <property type="nucleotide sequence ID" value="NZ_AP017470.1"/>
</dbReference>
<dbReference type="InterPro" id="IPR029063">
    <property type="entry name" value="SAM-dependent_MTases_sf"/>
</dbReference>
<dbReference type="HAMAP" id="MF_02126">
    <property type="entry name" value="RF_methyltr_PrmC"/>
    <property type="match status" value="1"/>
</dbReference>
<proteinExistence type="inferred from homology"/>
<dbReference type="NCBIfam" id="TIGR03534">
    <property type="entry name" value="RF_mod_PrmC"/>
    <property type="match status" value="1"/>
</dbReference>
<comment type="catalytic activity">
    <reaction evidence="4 5">
        <text>L-glutaminyl-[peptide chain release factor] + S-adenosyl-L-methionine = N(5)-methyl-L-glutaminyl-[peptide chain release factor] + S-adenosyl-L-homocysteine + H(+)</text>
        <dbReference type="Rhea" id="RHEA:42896"/>
        <dbReference type="Rhea" id="RHEA-COMP:10271"/>
        <dbReference type="Rhea" id="RHEA-COMP:10272"/>
        <dbReference type="ChEBI" id="CHEBI:15378"/>
        <dbReference type="ChEBI" id="CHEBI:30011"/>
        <dbReference type="ChEBI" id="CHEBI:57856"/>
        <dbReference type="ChEBI" id="CHEBI:59789"/>
        <dbReference type="ChEBI" id="CHEBI:61891"/>
        <dbReference type="EC" id="2.1.1.297"/>
    </reaction>
</comment>
<feature type="binding site" evidence="5">
    <location>
        <position position="140"/>
    </location>
    <ligand>
        <name>S-adenosyl-L-methionine</name>
        <dbReference type="ChEBI" id="CHEBI:59789"/>
    </ligand>
</feature>
<sequence length="276" mass="31316">MKRKFLKYIDSLKKKGIKEPLLEIQRFISEKFSIPLVDVITGDFEFTPEIAKELETFVKKRADGIPYAYILGFTHFWGRKFFVSPDVLIPRPETEVIVDFVLKKFGNGFKGKILDCCTGSGNIAISLALEMPEAVVFASDISIKALNIARKNAENLNANISLINCDKLNCLKAHSIDIILANPPYIGLSEKYSLEREVLNEPHIALFGGDKGYEFLEEFLNKAVLIVKEKGIIVFEIGYNQRKEVESLTREIFKKSDIYFLKDLNGHFRVGVIENA</sequence>
<evidence type="ECO:0000256" key="3">
    <source>
        <dbReference type="ARBA" id="ARBA00022691"/>
    </source>
</evidence>
<dbReference type="InterPro" id="IPR007848">
    <property type="entry name" value="Small_mtfrase_dom"/>
</dbReference>
<dbReference type="KEGG" id="thyd:TTHT_0603"/>
<dbReference type="GO" id="GO:0003676">
    <property type="term" value="F:nucleic acid binding"/>
    <property type="evidence" value="ECO:0007669"/>
    <property type="project" value="InterPro"/>
</dbReference>
<evidence type="ECO:0000259" key="7">
    <source>
        <dbReference type="Pfam" id="PF17827"/>
    </source>
</evidence>
<dbReference type="Gene3D" id="1.10.8.10">
    <property type="entry name" value="DNA helicase RuvA subunit, C-terminal domain"/>
    <property type="match status" value="1"/>
</dbReference>
<accession>A0A7R6SY25</accession>
<comment type="function">
    <text evidence="5">Methylates the class 1 translation termination release factors RF1/PrfA and RF2/PrfB on the glutamine residue of the universally conserved GGQ motif.</text>
</comment>
<comment type="caution">
    <text evidence="5">Lacks conserved residue(s) required for the propagation of feature annotation.</text>
</comment>
<feature type="binding site" evidence="5">
    <location>
        <begin position="182"/>
        <end position="185"/>
    </location>
    <ligand>
        <name>substrate</name>
    </ligand>
</feature>
<protein>
    <recommendedName>
        <fullName evidence="5">Release factor glutamine methyltransferase</fullName>
        <shortName evidence="5">RF MTase</shortName>
        <ecNumber evidence="5">2.1.1.297</ecNumber>
    </recommendedName>
    <alternativeName>
        <fullName evidence="5">N5-glutamine methyltransferase PrmC</fullName>
    </alternativeName>
    <alternativeName>
        <fullName evidence="5">Protein-(glutamine-N5) MTase PrmC</fullName>
    </alternativeName>
    <alternativeName>
        <fullName evidence="5">Protein-glutamine N-methyltransferase PrmC</fullName>
    </alternativeName>
</protein>
<dbReference type="GO" id="GO:0032259">
    <property type="term" value="P:methylation"/>
    <property type="evidence" value="ECO:0007669"/>
    <property type="project" value="UniProtKB-KW"/>
</dbReference>
<evidence type="ECO:0000313" key="9">
    <source>
        <dbReference type="Proteomes" id="UP000595564"/>
    </source>
</evidence>
<name>A0A7R6SY25_9BACT</name>
<dbReference type="PANTHER" id="PTHR18895">
    <property type="entry name" value="HEMK METHYLTRANSFERASE"/>
    <property type="match status" value="1"/>
</dbReference>
<feature type="domain" description="Release factor glutamine methyltransferase N-terminal" evidence="7">
    <location>
        <begin position="10"/>
        <end position="72"/>
    </location>
</feature>
<evidence type="ECO:0000256" key="2">
    <source>
        <dbReference type="ARBA" id="ARBA00022679"/>
    </source>
</evidence>
<dbReference type="NCBIfam" id="TIGR00536">
    <property type="entry name" value="hemK_fam"/>
    <property type="match status" value="1"/>
</dbReference>
<dbReference type="InterPro" id="IPR004556">
    <property type="entry name" value="HemK-like"/>
</dbReference>
<evidence type="ECO:0000256" key="5">
    <source>
        <dbReference type="HAMAP-Rule" id="MF_02126"/>
    </source>
</evidence>
<dbReference type="PANTHER" id="PTHR18895:SF74">
    <property type="entry name" value="MTRF1L RELEASE FACTOR GLUTAMINE METHYLTRANSFERASE"/>
    <property type="match status" value="1"/>
</dbReference>
<dbReference type="EMBL" id="AP017470">
    <property type="protein sequence ID" value="BBB32185.1"/>
    <property type="molecule type" value="Genomic_DNA"/>
</dbReference>
<dbReference type="InterPro" id="IPR050320">
    <property type="entry name" value="N5-glutamine_MTase"/>
</dbReference>
<dbReference type="Pfam" id="PF05175">
    <property type="entry name" value="MTS"/>
    <property type="match status" value="1"/>
</dbReference>
<dbReference type="SUPFAM" id="SSF53335">
    <property type="entry name" value="S-adenosyl-L-methionine-dependent methyltransferases"/>
    <property type="match status" value="1"/>
</dbReference>
<keyword evidence="3 5" id="KW-0949">S-adenosyl-L-methionine</keyword>
<feature type="domain" description="Methyltransferase small" evidence="6">
    <location>
        <begin position="100"/>
        <end position="200"/>
    </location>
</feature>
<evidence type="ECO:0000256" key="1">
    <source>
        <dbReference type="ARBA" id="ARBA00022603"/>
    </source>
</evidence>
<comment type="similarity">
    <text evidence="5">Belongs to the protein N5-glutamine methyltransferase family. PrmC subfamily.</text>
</comment>
<evidence type="ECO:0000259" key="6">
    <source>
        <dbReference type="Pfam" id="PF05175"/>
    </source>
</evidence>
<dbReference type="InterPro" id="IPR002052">
    <property type="entry name" value="DNA_methylase_N6_adenine_CS"/>
</dbReference>
<reference evidence="8 9" key="1">
    <citation type="journal article" date="2012" name="Extremophiles">
        <title>Thermotomaculum hydrothermale gen. nov., sp. nov., a novel heterotrophic thermophile within the phylum Acidobacteria from a deep-sea hydrothermal vent chimney in the Southern Okinawa Trough.</title>
        <authorList>
            <person name="Izumi H."/>
            <person name="Nunoura T."/>
            <person name="Miyazaki M."/>
            <person name="Mino S."/>
            <person name="Toki T."/>
            <person name="Takai K."/>
            <person name="Sako Y."/>
            <person name="Sawabe T."/>
            <person name="Nakagawa S."/>
        </authorList>
    </citation>
    <scope>NUCLEOTIDE SEQUENCE [LARGE SCALE GENOMIC DNA]</scope>
    <source>
        <strain evidence="8 9">AC55</strain>
    </source>
</reference>
<dbReference type="Proteomes" id="UP000595564">
    <property type="component" value="Chromosome"/>
</dbReference>
<evidence type="ECO:0000256" key="4">
    <source>
        <dbReference type="ARBA" id="ARBA00048391"/>
    </source>
</evidence>
<feature type="binding site" evidence="5">
    <location>
        <position position="182"/>
    </location>
    <ligand>
        <name>S-adenosyl-L-methionine</name>
        <dbReference type="ChEBI" id="CHEBI:59789"/>
    </ligand>
</feature>
<dbReference type="InterPro" id="IPR019874">
    <property type="entry name" value="RF_methyltr_PrmC"/>
</dbReference>
<keyword evidence="1 5" id="KW-0489">Methyltransferase</keyword>
<gene>
    <name evidence="8" type="primary">hemK</name>
    <name evidence="5" type="synonym">prmC</name>
    <name evidence="8" type="ORF">TTHT_0603</name>
</gene>
<organism evidence="8 9">
    <name type="scientific">Thermotomaculum hydrothermale</name>
    <dbReference type="NCBI Taxonomy" id="981385"/>
    <lineage>
        <taxon>Bacteria</taxon>
        <taxon>Pseudomonadati</taxon>
        <taxon>Acidobacteriota</taxon>
        <taxon>Holophagae</taxon>
        <taxon>Thermotomaculales</taxon>
        <taxon>Thermotomaculaceae</taxon>
        <taxon>Thermotomaculum</taxon>
    </lineage>
</organism>
<dbReference type="GO" id="GO:0102559">
    <property type="term" value="F:peptide chain release factor N(5)-glutamine methyltransferase activity"/>
    <property type="evidence" value="ECO:0007669"/>
    <property type="project" value="UniProtKB-EC"/>
</dbReference>
<evidence type="ECO:0000313" key="8">
    <source>
        <dbReference type="EMBL" id="BBB32185.1"/>
    </source>
</evidence>
<dbReference type="CDD" id="cd02440">
    <property type="entry name" value="AdoMet_MTases"/>
    <property type="match status" value="1"/>
</dbReference>
<dbReference type="EC" id="2.1.1.297" evidence="5"/>
<dbReference type="Gene3D" id="3.40.50.150">
    <property type="entry name" value="Vaccinia Virus protein VP39"/>
    <property type="match status" value="1"/>
</dbReference>
<dbReference type="Pfam" id="PF17827">
    <property type="entry name" value="PrmC_N"/>
    <property type="match status" value="1"/>
</dbReference>
<dbReference type="PROSITE" id="PS00092">
    <property type="entry name" value="N6_MTASE"/>
    <property type="match status" value="1"/>
</dbReference>
<keyword evidence="9" id="KW-1185">Reference proteome</keyword>
<keyword evidence="2 5" id="KW-0808">Transferase</keyword>
<dbReference type="InterPro" id="IPR040758">
    <property type="entry name" value="PrmC_N"/>
</dbReference>